<dbReference type="OrthoDB" id="1446429at2"/>
<feature type="transmembrane region" description="Helical" evidence="1">
    <location>
        <begin position="47"/>
        <end position="68"/>
    </location>
</feature>
<organism evidence="2 3">
    <name type="scientific">Mangrovimonas yunxiaonensis</name>
    <dbReference type="NCBI Taxonomy" id="1197477"/>
    <lineage>
        <taxon>Bacteria</taxon>
        <taxon>Pseudomonadati</taxon>
        <taxon>Bacteroidota</taxon>
        <taxon>Flavobacteriia</taxon>
        <taxon>Flavobacteriales</taxon>
        <taxon>Flavobacteriaceae</taxon>
        <taxon>Mangrovimonas</taxon>
    </lineage>
</organism>
<reference evidence="3" key="2">
    <citation type="submission" date="2014-07" db="EMBL/GenBank/DDBJ databases">
        <title>Genome sequence of Mangrovimonas yunxiaonensis.</title>
        <authorList>
            <person name="Li Y."/>
            <person name="Zheng T."/>
        </authorList>
    </citation>
    <scope>NUCLEOTIDE SEQUENCE [LARGE SCALE GENOMIC DNA]</scope>
    <source>
        <strain evidence="3">LY01</strain>
    </source>
</reference>
<evidence type="ECO:0000313" key="3">
    <source>
        <dbReference type="Proteomes" id="UP000028521"/>
    </source>
</evidence>
<keyword evidence="3" id="KW-1185">Reference proteome</keyword>
<dbReference type="eggNOG" id="ENOG5031IIU">
    <property type="taxonomic scope" value="Bacteria"/>
</dbReference>
<reference evidence="2 3" key="1">
    <citation type="journal article" date="2014" name="Genome Announc.">
        <title>Draft Genome Sequence of the Algicidal Bacterium Mangrovimonas yunxiaonensis Strain LY01.</title>
        <authorList>
            <person name="Li Y."/>
            <person name="Zhu H."/>
            <person name="Li C."/>
            <person name="Zhang H."/>
            <person name="Chen Z."/>
            <person name="Zheng W."/>
            <person name="Xu H."/>
            <person name="Zheng T."/>
        </authorList>
    </citation>
    <scope>NUCLEOTIDE SEQUENCE [LARGE SCALE GENOMIC DNA]</scope>
    <source>
        <strain evidence="2 3">LY01</strain>
    </source>
</reference>
<evidence type="ECO:0000313" key="2">
    <source>
        <dbReference type="EMBL" id="KFB01929.1"/>
    </source>
</evidence>
<keyword evidence="1" id="KW-1133">Transmembrane helix</keyword>
<sequence length="150" mass="16040">MNLHKLFKILAAVLGVAGIVFLVRIIATGDDTIKADALMGDTAIIDPIAYVAYIIMALVIGFVLIFVLKNLFTNPKSLKNALIGVGAFVLLALVCYFAFAEGVETPLRDGEVLSEGGSKLVGAGLYMFYFLVFIAGGAMLYSGVKKMINR</sequence>
<keyword evidence="1" id="KW-0812">Transmembrane</keyword>
<dbReference type="RefSeq" id="WP_036119159.1">
    <property type="nucleotide sequence ID" value="NZ_BMET01000005.1"/>
</dbReference>
<proteinExistence type="predicted"/>
<dbReference type="STRING" id="1197477.IA57_03405"/>
<feature type="transmembrane region" description="Helical" evidence="1">
    <location>
        <begin position="120"/>
        <end position="141"/>
    </location>
</feature>
<accession>A0A084TMJ3</accession>
<dbReference type="AlphaFoldDB" id="A0A084TMJ3"/>
<feature type="transmembrane region" description="Helical" evidence="1">
    <location>
        <begin position="80"/>
        <end position="100"/>
    </location>
</feature>
<gene>
    <name evidence="2" type="ORF">IA57_03405</name>
</gene>
<evidence type="ECO:0000256" key="1">
    <source>
        <dbReference type="SAM" id="Phobius"/>
    </source>
</evidence>
<dbReference type="EMBL" id="JPFK01000003">
    <property type="protein sequence ID" value="KFB01929.1"/>
    <property type="molecule type" value="Genomic_DNA"/>
</dbReference>
<comment type="caution">
    <text evidence="2">The sequence shown here is derived from an EMBL/GenBank/DDBJ whole genome shotgun (WGS) entry which is preliminary data.</text>
</comment>
<feature type="transmembrane region" description="Helical" evidence="1">
    <location>
        <begin position="7"/>
        <end position="27"/>
    </location>
</feature>
<keyword evidence="1" id="KW-0472">Membrane</keyword>
<dbReference type="Proteomes" id="UP000028521">
    <property type="component" value="Unassembled WGS sequence"/>
</dbReference>
<protein>
    <submittedName>
        <fullName evidence="2">Membrane protein</fullName>
    </submittedName>
</protein>
<name>A0A084TMJ3_9FLAO</name>